<dbReference type="InterPro" id="IPR011990">
    <property type="entry name" value="TPR-like_helical_dom_sf"/>
</dbReference>
<organism evidence="2 3">
    <name type="scientific">Rickettsia felis str. Pedreira</name>
    <dbReference type="NCBI Taxonomy" id="1359196"/>
    <lineage>
        <taxon>Bacteria</taxon>
        <taxon>Pseudomonadati</taxon>
        <taxon>Pseudomonadota</taxon>
        <taxon>Alphaproteobacteria</taxon>
        <taxon>Rickettsiales</taxon>
        <taxon>Rickettsiaceae</taxon>
        <taxon>Rickettsieae</taxon>
        <taxon>Rickettsia</taxon>
        <taxon>spotted fever group</taxon>
    </lineage>
</organism>
<reference evidence="2 3" key="1">
    <citation type="submission" date="2015-01" db="EMBL/GenBank/DDBJ databases">
        <title>Genome Sequencing of Rickettsiales.</title>
        <authorList>
            <person name="Daugherty S.C."/>
            <person name="Su Q."/>
            <person name="Abolude K."/>
            <person name="Beier-Sexton M."/>
            <person name="Carlyon J.A."/>
            <person name="Carter R."/>
            <person name="Day N.P."/>
            <person name="Dumler S.J."/>
            <person name="Dyachenko V."/>
            <person name="Godinez A."/>
            <person name="Kurtti T.J."/>
            <person name="Lichay M."/>
            <person name="Mullins K.E."/>
            <person name="Ott S."/>
            <person name="Pappas-Brown V."/>
            <person name="Paris D.H."/>
            <person name="Patel P."/>
            <person name="Richards A.L."/>
            <person name="Sadzewicz L."/>
            <person name="Sears K."/>
            <person name="Seidman D."/>
            <person name="Sengamalay N."/>
            <person name="Stenos J."/>
            <person name="Tallon L.J."/>
            <person name="Vincent G."/>
            <person name="Fraser C.M."/>
            <person name="Munderloh U."/>
            <person name="Dunning-Hotopp J.C."/>
        </authorList>
    </citation>
    <scope>NUCLEOTIDE SEQUENCE [LARGE SCALE GENOMIC DNA]</scope>
    <source>
        <strain evidence="2 3">Pedreira</strain>
    </source>
</reference>
<dbReference type="PATRIC" id="fig|1359196.3.peg.883"/>
<protein>
    <submittedName>
        <fullName evidence="2">TPR repeat family protein</fullName>
    </submittedName>
</protein>
<feature type="repeat" description="TPR" evidence="1">
    <location>
        <begin position="257"/>
        <end position="290"/>
    </location>
</feature>
<dbReference type="PANTHER" id="PTHR19959">
    <property type="entry name" value="KINESIN LIGHT CHAIN"/>
    <property type="match status" value="1"/>
</dbReference>
<name>A0A0F3MS03_RICFI</name>
<gene>
    <name evidence="2" type="ORF">RFEPED_0910</name>
</gene>
<dbReference type="PROSITE" id="PS50005">
    <property type="entry name" value="TPR"/>
    <property type="match status" value="2"/>
</dbReference>
<dbReference type="PANTHER" id="PTHR19959:SF119">
    <property type="entry name" value="FUNGAL LIPASE-LIKE DOMAIN-CONTAINING PROTEIN"/>
    <property type="match status" value="1"/>
</dbReference>
<comment type="caution">
    <text evidence="2">The sequence shown here is derived from an EMBL/GenBank/DDBJ whole genome shotgun (WGS) entry which is preliminary data.</text>
</comment>
<dbReference type="InterPro" id="IPR019734">
    <property type="entry name" value="TPR_rpt"/>
</dbReference>
<dbReference type="EMBL" id="LANQ01000001">
    <property type="protein sequence ID" value="KJV58525.1"/>
    <property type="molecule type" value="Genomic_DNA"/>
</dbReference>
<keyword evidence="1" id="KW-0802">TPR repeat</keyword>
<accession>A0A0F3MS03</accession>
<feature type="repeat" description="TPR" evidence="1">
    <location>
        <begin position="173"/>
        <end position="206"/>
    </location>
</feature>
<dbReference type="AlphaFoldDB" id="A0A0F3MS03"/>
<dbReference type="Pfam" id="PF13424">
    <property type="entry name" value="TPR_12"/>
    <property type="match status" value="4"/>
</dbReference>
<evidence type="ECO:0000313" key="2">
    <source>
        <dbReference type="EMBL" id="KJV58525.1"/>
    </source>
</evidence>
<dbReference type="Gene3D" id="1.25.40.10">
    <property type="entry name" value="Tetratricopeptide repeat domain"/>
    <property type="match status" value="2"/>
</dbReference>
<dbReference type="SUPFAM" id="SSF48452">
    <property type="entry name" value="TPR-like"/>
    <property type="match status" value="3"/>
</dbReference>
<sequence>MNLTYKNEQAGLQLHRLMQSITKQYINKYKEHAIDEQKIYIRLLEVLNNLFPRVTDIPNKNWENAKLLYPHIIKILNNDIKIDKLRRANLYQKIGYYNESILCRFADSLKYHEEALKIYQELYQGNHHNIAISFNNVGSAYKDLGETSKGLKYLEEALKMLKALYQGNHHNIATSLNSVGLAYQNLGDISKGLQYLEEALKILQELYKGNHPDIASSLNNIGLAYRDSGYNSKGLKYLKEALKLFQELYRGNHPKVAESFGSIGLTYHKLGNISEGLKYFELALKMEQELYKGNHPDIAISLSNIGFTYHRLGNIFKGLKYFEDALKMYKALYQSNRPYVATSLNNISITYQDSGDTNKTLELKKQAYLMFMQTLSSNYAITKELKNYLEKNAPEFIKNNETREFILQRGDFEEVTLEIKQKIQKNVLNKIYISAAKDKWNSKFSILGNWGVKGYLGDRYLAKQLRALANVKNIEIAKMLCFEAICLGAINSPSKNFTCVKEFAASYPELTNKITNEHPEYFIDGSILRTCINDEEILRKLLGSGCVAM</sequence>
<evidence type="ECO:0000313" key="3">
    <source>
        <dbReference type="Proteomes" id="UP000033475"/>
    </source>
</evidence>
<dbReference type="SMART" id="SM00028">
    <property type="entry name" value="TPR"/>
    <property type="match status" value="6"/>
</dbReference>
<proteinExistence type="predicted"/>
<dbReference type="Proteomes" id="UP000033475">
    <property type="component" value="Unassembled WGS sequence"/>
</dbReference>
<evidence type="ECO:0000256" key="1">
    <source>
        <dbReference type="PROSITE-ProRule" id="PRU00339"/>
    </source>
</evidence>